<evidence type="ECO:0000313" key="2">
    <source>
        <dbReference type="Proteomes" id="UP000178446"/>
    </source>
</evidence>
<accession>A0A1F7XWG7</accession>
<dbReference type="EMBL" id="MGGB01000012">
    <property type="protein sequence ID" value="OGM19407.1"/>
    <property type="molecule type" value="Genomic_DNA"/>
</dbReference>
<sequence length="269" mass="32249">MHINQKKKIENLILSPRELNNIYQKLHNQKFDYPYFYKIVKRNRYLYFLGPHHISDPKDSQVKVIKNRWNEFLELTKKKYCIVLIEGGKRPLFKSEKDAIEKHGEPGLLTLLANKESIKVISPEPYEDEEANSISKKFGREKTIYYYFARRVTQWHRYLEKPNFEKYMIHLLKEYEEILHWDNFDFSLNCMVRLHDKYHDHKFDKENSDCFYKDSNPMDSEVCAGSSENRNIYIVSEILKLWEKGKNIFVVYGSGHAITLEPAIKKLLN</sequence>
<reference evidence="1 2" key="1">
    <citation type="journal article" date="2016" name="Nat. Commun.">
        <title>Thousands of microbial genomes shed light on interconnected biogeochemical processes in an aquifer system.</title>
        <authorList>
            <person name="Anantharaman K."/>
            <person name="Brown C.T."/>
            <person name="Hug L.A."/>
            <person name="Sharon I."/>
            <person name="Castelle C.J."/>
            <person name="Probst A.J."/>
            <person name="Thomas B.C."/>
            <person name="Singh A."/>
            <person name="Wilkins M.J."/>
            <person name="Karaoz U."/>
            <person name="Brodie E.L."/>
            <person name="Williams K.H."/>
            <person name="Hubbard S.S."/>
            <person name="Banfield J.F."/>
        </authorList>
    </citation>
    <scope>NUCLEOTIDE SEQUENCE [LARGE SCALE GENOMIC DNA]</scope>
</reference>
<gene>
    <name evidence="1" type="ORF">A2685_01990</name>
</gene>
<evidence type="ECO:0000313" key="1">
    <source>
        <dbReference type="EMBL" id="OGM19407.1"/>
    </source>
</evidence>
<organism evidence="1 2">
    <name type="scientific">Candidatus Woesebacteria bacterium RIFCSPHIGHO2_01_FULL_37_10</name>
    <dbReference type="NCBI Taxonomy" id="1802489"/>
    <lineage>
        <taxon>Bacteria</taxon>
        <taxon>Candidatus Woeseibacteriota</taxon>
    </lineage>
</organism>
<dbReference type="Proteomes" id="UP000178446">
    <property type="component" value="Unassembled WGS sequence"/>
</dbReference>
<dbReference type="AlphaFoldDB" id="A0A1F7XWG7"/>
<proteinExistence type="predicted"/>
<name>A0A1F7XWG7_9BACT</name>
<comment type="caution">
    <text evidence="1">The sequence shown here is derived from an EMBL/GenBank/DDBJ whole genome shotgun (WGS) entry which is preliminary data.</text>
</comment>
<protein>
    <submittedName>
        <fullName evidence="1">Uncharacterized protein</fullName>
    </submittedName>
</protein>